<accession>A0A165NCS8</accession>
<sequence>MDSTPSIAASAKGKAKASLSMLKPRSPSPSPGPSQAYVVEPKINMSVPARDNVSPIDTLLHRKMRDKTPAPGATGDISDDDDVPRIPASAKGKGKALPLRSPSPPPSDKATRTSLRRTSKTKATSQQESVRAPAKNRKRKRVSNESTVTLERGDGVSFSRLASASSSPERNYDGYASLSGEASGEDSDPQPPRPFPKSRSRSRAPSRARSHAPVFPLPFPRDPSSQPASGHDLTTQAHFVLAQAMQHLSYLISTTPAPAAPPPGWAPTNFPPVASYPFPQGPWSPQTPSNHRRSRSRYRSVAPTQSSSSPTRPRSSSAFATPVHSYDPAYSGATLPPSSSPASSPESSSDLDFEKMRPQSARYASPSKDRSPSKGKARGRMVSFKLAEDVSPVRQGRKGKEREKSDEDENENE</sequence>
<gene>
    <name evidence="2" type="ORF">NEOLEDRAFT_967421</name>
</gene>
<keyword evidence="3" id="KW-1185">Reference proteome</keyword>
<evidence type="ECO:0000313" key="2">
    <source>
        <dbReference type="EMBL" id="KZT19473.1"/>
    </source>
</evidence>
<dbReference type="EMBL" id="KV425640">
    <property type="protein sequence ID" value="KZT19473.1"/>
    <property type="molecule type" value="Genomic_DNA"/>
</dbReference>
<reference evidence="2 3" key="1">
    <citation type="journal article" date="2016" name="Mol. Biol. Evol.">
        <title>Comparative Genomics of Early-Diverging Mushroom-Forming Fungi Provides Insights into the Origins of Lignocellulose Decay Capabilities.</title>
        <authorList>
            <person name="Nagy L.G."/>
            <person name="Riley R."/>
            <person name="Tritt A."/>
            <person name="Adam C."/>
            <person name="Daum C."/>
            <person name="Floudas D."/>
            <person name="Sun H."/>
            <person name="Yadav J.S."/>
            <person name="Pangilinan J."/>
            <person name="Larsson K.H."/>
            <person name="Matsuura K."/>
            <person name="Barry K."/>
            <person name="Labutti K."/>
            <person name="Kuo R."/>
            <person name="Ohm R.A."/>
            <person name="Bhattacharya S.S."/>
            <person name="Shirouzu T."/>
            <person name="Yoshinaga Y."/>
            <person name="Martin F.M."/>
            <person name="Grigoriev I.V."/>
            <person name="Hibbett D.S."/>
        </authorList>
    </citation>
    <scope>NUCLEOTIDE SEQUENCE [LARGE SCALE GENOMIC DNA]</scope>
    <source>
        <strain evidence="2 3">HHB14362 ss-1</strain>
    </source>
</reference>
<feature type="compositionally biased region" description="Polar residues" evidence="1">
    <location>
        <begin position="223"/>
        <end position="235"/>
    </location>
</feature>
<feature type="compositionally biased region" description="Low complexity" evidence="1">
    <location>
        <begin position="299"/>
        <end position="317"/>
    </location>
</feature>
<feature type="region of interest" description="Disordered" evidence="1">
    <location>
        <begin position="254"/>
        <end position="413"/>
    </location>
</feature>
<feature type="region of interest" description="Disordered" evidence="1">
    <location>
        <begin position="1"/>
        <end position="235"/>
    </location>
</feature>
<dbReference type="STRING" id="1314782.A0A165NCS8"/>
<feature type="compositionally biased region" description="Low complexity" evidence="1">
    <location>
        <begin position="157"/>
        <end position="167"/>
    </location>
</feature>
<feature type="compositionally biased region" description="Basic residues" evidence="1">
    <location>
        <begin position="196"/>
        <end position="210"/>
    </location>
</feature>
<organism evidence="2 3">
    <name type="scientific">Neolentinus lepideus HHB14362 ss-1</name>
    <dbReference type="NCBI Taxonomy" id="1314782"/>
    <lineage>
        <taxon>Eukaryota</taxon>
        <taxon>Fungi</taxon>
        <taxon>Dikarya</taxon>
        <taxon>Basidiomycota</taxon>
        <taxon>Agaricomycotina</taxon>
        <taxon>Agaricomycetes</taxon>
        <taxon>Gloeophyllales</taxon>
        <taxon>Gloeophyllaceae</taxon>
        <taxon>Neolentinus</taxon>
    </lineage>
</organism>
<name>A0A165NCS8_9AGAM</name>
<proteinExistence type="predicted"/>
<evidence type="ECO:0000313" key="3">
    <source>
        <dbReference type="Proteomes" id="UP000076761"/>
    </source>
</evidence>
<dbReference type="Proteomes" id="UP000076761">
    <property type="component" value="Unassembled WGS sequence"/>
</dbReference>
<feature type="compositionally biased region" description="Low complexity" evidence="1">
    <location>
        <begin position="336"/>
        <end position="348"/>
    </location>
</feature>
<evidence type="ECO:0000256" key="1">
    <source>
        <dbReference type="SAM" id="MobiDB-lite"/>
    </source>
</evidence>
<dbReference type="InParanoid" id="A0A165NCS8"/>
<protein>
    <submittedName>
        <fullName evidence="2">Uncharacterized protein</fullName>
    </submittedName>
</protein>
<feature type="compositionally biased region" description="Low complexity" evidence="1">
    <location>
        <begin position="1"/>
        <end position="25"/>
    </location>
</feature>
<dbReference type="AlphaFoldDB" id="A0A165NCS8"/>